<proteinExistence type="predicted"/>
<name>A0A7S4GJC0_9EUGL</name>
<sequence>MSQCRCPCKTMSGLPHAQEHTSPKLFTGSSRDAASRQAKWGERQQPGHSYSITAAVARTPLARLVRSIAYLAYLRVLRAWLSHQAHAVGVYLLHLGCFVHVTALSKMEQSVTLCAEPARMPLDVGTSGATNVPPKMGHDGERTT</sequence>
<dbReference type="EMBL" id="HBJA01145745">
    <property type="protein sequence ID" value="CAE0838736.1"/>
    <property type="molecule type" value="Transcribed_RNA"/>
</dbReference>
<gene>
    <name evidence="2" type="ORF">EGYM00163_LOCUS50108</name>
</gene>
<organism evidence="2">
    <name type="scientific">Eutreptiella gymnastica</name>
    <dbReference type="NCBI Taxonomy" id="73025"/>
    <lineage>
        <taxon>Eukaryota</taxon>
        <taxon>Discoba</taxon>
        <taxon>Euglenozoa</taxon>
        <taxon>Euglenida</taxon>
        <taxon>Spirocuta</taxon>
        <taxon>Euglenophyceae</taxon>
        <taxon>Eutreptiales</taxon>
        <taxon>Eutreptiaceae</taxon>
        <taxon>Eutreptiella</taxon>
    </lineage>
</organism>
<dbReference type="AlphaFoldDB" id="A0A7S4GJC0"/>
<evidence type="ECO:0000313" key="2">
    <source>
        <dbReference type="EMBL" id="CAE0838736.1"/>
    </source>
</evidence>
<feature type="region of interest" description="Disordered" evidence="1">
    <location>
        <begin position="125"/>
        <end position="144"/>
    </location>
</feature>
<evidence type="ECO:0000256" key="1">
    <source>
        <dbReference type="SAM" id="MobiDB-lite"/>
    </source>
</evidence>
<reference evidence="2" key="1">
    <citation type="submission" date="2021-01" db="EMBL/GenBank/DDBJ databases">
        <authorList>
            <person name="Corre E."/>
            <person name="Pelletier E."/>
            <person name="Niang G."/>
            <person name="Scheremetjew M."/>
            <person name="Finn R."/>
            <person name="Kale V."/>
            <person name="Holt S."/>
            <person name="Cochrane G."/>
            <person name="Meng A."/>
            <person name="Brown T."/>
            <person name="Cohen L."/>
        </authorList>
    </citation>
    <scope>NUCLEOTIDE SEQUENCE</scope>
    <source>
        <strain evidence="2">CCMP1594</strain>
    </source>
</reference>
<protein>
    <submittedName>
        <fullName evidence="2">Uncharacterized protein</fullName>
    </submittedName>
</protein>
<accession>A0A7S4GJC0</accession>